<dbReference type="GO" id="GO:0000256">
    <property type="term" value="P:allantoin catabolic process"/>
    <property type="evidence" value="ECO:0007669"/>
    <property type="project" value="InterPro"/>
</dbReference>
<dbReference type="KEGG" id="ehx:EMIHUDRAFT_113395"/>
<dbReference type="GO" id="GO:0006144">
    <property type="term" value="P:purine nucleobase metabolic process"/>
    <property type="evidence" value="ECO:0007669"/>
    <property type="project" value="UniProtKB-KW"/>
</dbReference>
<evidence type="ECO:0000313" key="5">
    <source>
        <dbReference type="EnsemblProtists" id="EOD30275"/>
    </source>
</evidence>
<protein>
    <recommendedName>
        <fullName evidence="7">Ureidoglycolate hydrolase</fullName>
    </recommendedName>
</protein>
<reference evidence="5" key="2">
    <citation type="submission" date="2024-10" db="UniProtKB">
        <authorList>
            <consortium name="EnsemblProtists"/>
        </authorList>
    </citation>
    <scope>IDENTIFICATION</scope>
</reference>
<evidence type="ECO:0008006" key="7">
    <source>
        <dbReference type="Google" id="ProtNLM"/>
    </source>
</evidence>
<dbReference type="GO" id="GO:0050385">
    <property type="term" value="F:ureidoglycolate lyase activity"/>
    <property type="evidence" value="ECO:0007669"/>
    <property type="project" value="UniProtKB-EC"/>
</dbReference>
<evidence type="ECO:0000313" key="6">
    <source>
        <dbReference type="Proteomes" id="UP000013827"/>
    </source>
</evidence>
<dbReference type="HOGENOM" id="CLU_1317581_0_0_1"/>
<evidence type="ECO:0000256" key="3">
    <source>
        <dbReference type="ARBA" id="ARBA00023239"/>
    </source>
</evidence>
<evidence type="ECO:0000256" key="4">
    <source>
        <dbReference type="ARBA" id="ARBA00047684"/>
    </source>
</evidence>
<comment type="catalytic activity">
    <reaction evidence="4">
        <text>(S)-ureidoglycolate = urea + glyoxylate</text>
        <dbReference type="Rhea" id="RHEA:11304"/>
        <dbReference type="ChEBI" id="CHEBI:16199"/>
        <dbReference type="ChEBI" id="CHEBI:36655"/>
        <dbReference type="ChEBI" id="CHEBI:57296"/>
        <dbReference type="EC" id="4.3.2.3"/>
    </reaction>
</comment>
<dbReference type="GO" id="GO:0004848">
    <property type="term" value="F:ureidoglycolate hydrolase activity"/>
    <property type="evidence" value="ECO:0007669"/>
    <property type="project" value="InterPro"/>
</dbReference>
<keyword evidence="2" id="KW-0659">Purine metabolism</keyword>
<sequence length="209" mass="22821">MLAQQLGFAATWSRPACSSCSHILTRPSLTRSLGLSKCTAGHTVRRIPVVTATPENFAPFGTLLGDTSTSSTSTHYQAVRFLERHYKHTQAFIPLEGKPLVGFFAPSNESAEEPDLDAVRCFAFDGSAGFVMHKGVWHEQPFPLVPGTKAVCILRNETVRELKPTDERTQECHGQDIDKLNLAVRHNLIFTADADAAAAALLSETESLQ</sequence>
<proteinExistence type="predicted"/>
<keyword evidence="3" id="KW-0456">Lyase</keyword>
<name>A0A0D3K3E0_EMIH1</name>
<dbReference type="PaxDb" id="2903-EOD30275"/>
<dbReference type="InterPro" id="IPR024060">
    <property type="entry name" value="Ureidoglycolate_lyase_dom_sf"/>
</dbReference>
<dbReference type="Proteomes" id="UP000013827">
    <property type="component" value="Unassembled WGS sequence"/>
</dbReference>
<organism evidence="5 6">
    <name type="scientific">Emiliania huxleyi (strain CCMP1516)</name>
    <dbReference type="NCBI Taxonomy" id="280463"/>
    <lineage>
        <taxon>Eukaryota</taxon>
        <taxon>Haptista</taxon>
        <taxon>Haptophyta</taxon>
        <taxon>Prymnesiophyceae</taxon>
        <taxon>Isochrysidales</taxon>
        <taxon>Noelaerhabdaceae</taxon>
        <taxon>Emiliania</taxon>
    </lineage>
</organism>
<dbReference type="Gene3D" id="2.60.120.480">
    <property type="entry name" value="Ureidoglycolate hydrolase"/>
    <property type="match status" value="1"/>
</dbReference>
<dbReference type="SUPFAM" id="SSF51182">
    <property type="entry name" value="RmlC-like cupins"/>
    <property type="match status" value="1"/>
</dbReference>
<dbReference type="GeneID" id="17275548"/>
<dbReference type="Pfam" id="PF04115">
    <property type="entry name" value="Ureidogly_lyase"/>
    <property type="match status" value="1"/>
</dbReference>
<dbReference type="RefSeq" id="XP_005782704.1">
    <property type="nucleotide sequence ID" value="XM_005782647.1"/>
</dbReference>
<dbReference type="AlphaFoldDB" id="A0A0D3K3E0"/>
<evidence type="ECO:0000256" key="1">
    <source>
        <dbReference type="ARBA" id="ARBA00011738"/>
    </source>
</evidence>
<dbReference type="PANTHER" id="PTHR21221">
    <property type="entry name" value="UREIDOGLYCOLATE HYDROLASE"/>
    <property type="match status" value="1"/>
</dbReference>
<reference evidence="6" key="1">
    <citation type="journal article" date="2013" name="Nature">
        <title>Pan genome of the phytoplankton Emiliania underpins its global distribution.</title>
        <authorList>
            <person name="Read B.A."/>
            <person name="Kegel J."/>
            <person name="Klute M.J."/>
            <person name="Kuo A."/>
            <person name="Lefebvre S.C."/>
            <person name="Maumus F."/>
            <person name="Mayer C."/>
            <person name="Miller J."/>
            <person name="Monier A."/>
            <person name="Salamov A."/>
            <person name="Young J."/>
            <person name="Aguilar M."/>
            <person name="Claverie J.M."/>
            <person name="Frickenhaus S."/>
            <person name="Gonzalez K."/>
            <person name="Herman E.K."/>
            <person name="Lin Y.C."/>
            <person name="Napier J."/>
            <person name="Ogata H."/>
            <person name="Sarno A.F."/>
            <person name="Shmutz J."/>
            <person name="Schroeder D."/>
            <person name="de Vargas C."/>
            <person name="Verret F."/>
            <person name="von Dassow P."/>
            <person name="Valentin K."/>
            <person name="Van de Peer Y."/>
            <person name="Wheeler G."/>
            <person name="Dacks J.B."/>
            <person name="Delwiche C.F."/>
            <person name="Dyhrman S.T."/>
            <person name="Glockner G."/>
            <person name="John U."/>
            <person name="Richards T."/>
            <person name="Worden A.Z."/>
            <person name="Zhang X."/>
            <person name="Grigoriev I.V."/>
            <person name="Allen A.E."/>
            <person name="Bidle K."/>
            <person name="Borodovsky M."/>
            <person name="Bowler C."/>
            <person name="Brownlee C."/>
            <person name="Cock J.M."/>
            <person name="Elias M."/>
            <person name="Gladyshev V.N."/>
            <person name="Groth M."/>
            <person name="Guda C."/>
            <person name="Hadaegh A."/>
            <person name="Iglesias-Rodriguez M.D."/>
            <person name="Jenkins J."/>
            <person name="Jones B.M."/>
            <person name="Lawson T."/>
            <person name="Leese F."/>
            <person name="Lindquist E."/>
            <person name="Lobanov A."/>
            <person name="Lomsadze A."/>
            <person name="Malik S.B."/>
            <person name="Marsh M.E."/>
            <person name="Mackinder L."/>
            <person name="Mock T."/>
            <person name="Mueller-Roeber B."/>
            <person name="Pagarete A."/>
            <person name="Parker M."/>
            <person name="Probert I."/>
            <person name="Quesneville H."/>
            <person name="Raines C."/>
            <person name="Rensing S.A."/>
            <person name="Riano-Pachon D.M."/>
            <person name="Richier S."/>
            <person name="Rokitta S."/>
            <person name="Shiraiwa Y."/>
            <person name="Soanes D.M."/>
            <person name="van der Giezen M."/>
            <person name="Wahlund T.M."/>
            <person name="Williams B."/>
            <person name="Wilson W."/>
            <person name="Wolfe G."/>
            <person name="Wurch L.L."/>
        </authorList>
    </citation>
    <scope>NUCLEOTIDE SEQUENCE</scope>
</reference>
<comment type="subunit">
    <text evidence="1">Homodimer.</text>
</comment>
<dbReference type="InterPro" id="IPR011051">
    <property type="entry name" value="RmlC_Cupin_sf"/>
</dbReference>
<accession>A0A0D3K3E0</accession>
<dbReference type="PANTHER" id="PTHR21221:SF1">
    <property type="entry name" value="UREIDOGLYCOLATE LYASE"/>
    <property type="match status" value="1"/>
</dbReference>
<evidence type="ECO:0000256" key="2">
    <source>
        <dbReference type="ARBA" id="ARBA00022631"/>
    </source>
</evidence>
<keyword evidence="6" id="KW-1185">Reference proteome</keyword>
<dbReference type="InterPro" id="IPR007247">
    <property type="entry name" value="Ureidogly_lyase"/>
</dbReference>
<dbReference type="EnsemblProtists" id="EOD30275">
    <property type="protein sequence ID" value="EOD30275"/>
    <property type="gene ID" value="EMIHUDRAFT_113395"/>
</dbReference>